<dbReference type="AlphaFoldDB" id="A0A354Z0R5"/>
<gene>
    <name evidence="2" type="ORF">DDZ44_11530</name>
</gene>
<evidence type="ECO:0000259" key="1">
    <source>
        <dbReference type="SMART" id="SM00849"/>
    </source>
</evidence>
<name>A0A354Z0R5_9FIRM</name>
<dbReference type="Gene3D" id="3.60.15.10">
    <property type="entry name" value="Ribonuclease Z/Hydroxyacylglutathione hydrolase-like"/>
    <property type="match status" value="1"/>
</dbReference>
<dbReference type="PANTHER" id="PTHR13754">
    <property type="entry name" value="METALLO-BETA-LACTAMASE SUPERFAMILY PROTEIN"/>
    <property type="match status" value="1"/>
</dbReference>
<dbReference type="InterPro" id="IPR036866">
    <property type="entry name" value="RibonucZ/Hydroxyglut_hydro"/>
</dbReference>
<dbReference type="InterPro" id="IPR052926">
    <property type="entry name" value="Metallo-beta-lactamase_dom"/>
</dbReference>
<dbReference type="CDD" id="cd07713">
    <property type="entry name" value="DHPS-like_MBL-fold"/>
    <property type="match status" value="1"/>
</dbReference>
<dbReference type="STRING" id="378794.GCA_001570625_01260"/>
<organism evidence="2 3">
    <name type="scientific">Syntrophomonas wolfei</name>
    <dbReference type="NCBI Taxonomy" id="863"/>
    <lineage>
        <taxon>Bacteria</taxon>
        <taxon>Bacillati</taxon>
        <taxon>Bacillota</taxon>
        <taxon>Clostridia</taxon>
        <taxon>Eubacteriales</taxon>
        <taxon>Syntrophomonadaceae</taxon>
        <taxon>Syntrophomonas</taxon>
    </lineage>
</organism>
<feature type="domain" description="Metallo-beta-lactamase" evidence="1">
    <location>
        <begin position="22"/>
        <end position="247"/>
    </location>
</feature>
<evidence type="ECO:0000313" key="3">
    <source>
        <dbReference type="Proteomes" id="UP000263273"/>
    </source>
</evidence>
<dbReference type="GO" id="GO:0016740">
    <property type="term" value="F:transferase activity"/>
    <property type="evidence" value="ECO:0007669"/>
    <property type="project" value="TreeGrafter"/>
</dbReference>
<dbReference type="SMART" id="SM00849">
    <property type="entry name" value="Lactamase_B"/>
    <property type="match status" value="1"/>
</dbReference>
<reference evidence="2 3" key="1">
    <citation type="journal article" date="2018" name="Nat. Biotechnol.">
        <title>A standardized bacterial taxonomy based on genome phylogeny substantially revises the tree of life.</title>
        <authorList>
            <person name="Parks D.H."/>
            <person name="Chuvochina M."/>
            <person name="Waite D.W."/>
            <person name="Rinke C."/>
            <person name="Skarshewski A."/>
            <person name="Chaumeil P.A."/>
            <person name="Hugenholtz P."/>
        </authorList>
    </citation>
    <scope>NUCLEOTIDE SEQUENCE [LARGE SCALE GENOMIC DNA]</scope>
    <source>
        <strain evidence="2">UBA10948</strain>
    </source>
</reference>
<comment type="caution">
    <text evidence="2">The sequence shown here is derived from an EMBL/GenBank/DDBJ whole genome shotgun (WGS) entry which is preliminary data.</text>
</comment>
<keyword evidence="2" id="KW-0378">Hydrolase</keyword>
<dbReference type="EMBL" id="DNZF01000250">
    <property type="protein sequence ID" value="HBK54556.1"/>
    <property type="molecule type" value="Genomic_DNA"/>
</dbReference>
<accession>A0A354Z0R5</accession>
<protein>
    <submittedName>
        <fullName evidence="2">MBL fold metallo-hydrolase</fullName>
    </submittedName>
</protein>
<dbReference type="InterPro" id="IPR001279">
    <property type="entry name" value="Metallo-B-lactamas"/>
</dbReference>
<dbReference type="RefSeq" id="WP_276619283.1">
    <property type="nucleotide sequence ID" value="NZ_DCDX01000156.1"/>
</dbReference>
<evidence type="ECO:0000313" key="2">
    <source>
        <dbReference type="EMBL" id="HBK54556.1"/>
    </source>
</evidence>
<proteinExistence type="predicted"/>
<sequence>MNALVSILVENTTPSPSLIGEYGFSALLEVDERKILFDTGSNDALFKNAENLGINLEEVEALVISHGHFDHTGAVIPFLQRFGPKKLYLHPDIFSQRFLQMKKGLGPNIGCPFAAEDLVKNGAEIIFIDSFSEIMPGVFISGEIPRKNSFENTGGNFKVATAHGLLEDKLLDDMALLVDHPEGLIIISGCAHSGMINTIEYIQERTGRSKMLAFIGGTHLITASEDRLAQTIAVLKMMDIEKIAVGHCTGFYAAARLLNELGPRVIKADTGMSFSF</sequence>
<dbReference type="InterPro" id="IPR041712">
    <property type="entry name" value="DHPS-like_MBL-fold"/>
</dbReference>
<dbReference type="Proteomes" id="UP000263273">
    <property type="component" value="Unassembled WGS sequence"/>
</dbReference>
<dbReference type="PANTHER" id="PTHR13754:SF13">
    <property type="entry name" value="METALLO-BETA-LACTAMASE SUPERFAMILY PROTEIN (AFU_ORTHOLOGUE AFUA_3G07630)"/>
    <property type="match status" value="1"/>
</dbReference>
<dbReference type="Pfam" id="PF00753">
    <property type="entry name" value="Lactamase_B"/>
    <property type="match status" value="1"/>
</dbReference>
<dbReference type="SUPFAM" id="SSF56281">
    <property type="entry name" value="Metallo-hydrolase/oxidoreductase"/>
    <property type="match status" value="1"/>
</dbReference>
<dbReference type="GO" id="GO:0016787">
    <property type="term" value="F:hydrolase activity"/>
    <property type="evidence" value="ECO:0007669"/>
    <property type="project" value="UniProtKB-KW"/>
</dbReference>